<comment type="similarity">
    <text evidence="2">Belongs to the urea transporter family.</text>
</comment>
<evidence type="ECO:0000256" key="5">
    <source>
        <dbReference type="ARBA" id="ARBA00022989"/>
    </source>
</evidence>
<feature type="transmembrane region" description="Helical" evidence="7">
    <location>
        <begin position="282"/>
        <end position="301"/>
    </location>
</feature>
<reference evidence="9" key="1">
    <citation type="journal article" date="2020" name="mSystems">
        <title>Genome- and Community-Level Interaction Insights into Carbon Utilization and Element Cycling Functions of Hydrothermarchaeota in Hydrothermal Sediment.</title>
        <authorList>
            <person name="Zhou Z."/>
            <person name="Liu Y."/>
            <person name="Xu W."/>
            <person name="Pan J."/>
            <person name="Luo Z.H."/>
            <person name="Li M."/>
        </authorList>
    </citation>
    <scope>NUCLEOTIDE SEQUENCE [LARGE SCALE GENOMIC DNA]</scope>
    <source>
        <strain evidence="9">HyVt-113</strain>
    </source>
</reference>
<feature type="domain" description="M23ase beta-sheet core" evidence="8">
    <location>
        <begin position="385"/>
        <end position="473"/>
    </location>
</feature>
<keyword evidence="4 7" id="KW-0812">Transmembrane</keyword>
<evidence type="ECO:0000259" key="8">
    <source>
        <dbReference type="Pfam" id="PF01551"/>
    </source>
</evidence>
<name>A0A7V0NE89_DESA2</name>
<evidence type="ECO:0000256" key="7">
    <source>
        <dbReference type="SAM" id="Phobius"/>
    </source>
</evidence>
<dbReference type="PANTHER" id="PTHR10464">
    <property type="entry name" value="UREA TRANSPORTER"/>
    <property type="match status" value="1"/>
</dbReference>
<dbReference type="EMBL" id="DQWQ01000042">
    <property type="protein sequence ID" value="HDD35330.1"/>
    <property type="molecule type" value="Genomic_DNA"/>
</dbReference>
<dbReference type="Pfam" id="PF03253">
    <property type="entry name" value="UT"/>
    <property type="match status" value="1"/>
</dbReference>
<feature type="transmembrane region" description="Helical" evidence="7">
    <location>
        <begin position="89"/>
        <end position="110"/>
    </location>
</feature>
<comment type="caution">
    <text evidence="9">The sequence shown here is derived from an EMBL/GenBank/DDBJ whole genome shotgun (WGS) entry which is preliminary data.</text>
</comment>
<accession>A0A7V0NE89</accession>
<dbReference type="CDD" id="cd12797">
    <property type="entry name" value="M23_peptidase"/>
    <property type="match status" value="1"/>
</dbReference>
<feature type="transmembrane region" description="Helical" evidence="7">
    <location>
        <begin position="65"/>
        <end position="83"/>
    </location>
</feature>
<feature type="transmembrane region" description="Helical" evidence="7">
    <location>
        <begin position="225"/>
        <end position="243"/>
    </location>
</feature>
<dbReference type="GO" id="GO:0015204">
    <property type="term" value="F:urea transmembrane transporter activity"/>
    <property type="evidence" value="ECO:0007669"/>
    <property type="project" value="InterPro"/>
</dbReference>
<evidence type="ECO:0000256" key="1">
    <source>
        <dbReference type="ARBA" id="ARBA00004651"/>
    </source>
</evidence>
<evidence type="ECO:0000256" key="2">
    <source>
        <dbReference type="ARBA" id="ARBA00005914"/>
    </source>
</evidence>
<dbReference type="PANTHER" id="PTHR10464:SF4">
    <property type="entry name" value="UREA TRANSPORTER"/>
    <property type="match status" value="1"/>
</dbReference>
<dbReference type="SUPFAM" id="SSF51261">
    <property type="entry name" value="Duplicated hybrid motif"/>
    <property type="match status" value="1"/>
</dbReference>
<dbReference type="GO" id="GO:0005886">
    <property type="term" value="C:plasma membrane"/>
    <property type="evidence" value="ECO:0007669"/>
    <property type="project" value="UniProtKB-SubCell"/>
</dbReference>
<sequence length="524" mass="59292">MYRKYIKAIINSYSEIIFLEGYFPGGILFLSTLINPNVGLAGLVCVLSSYVFALAIGMHKEFLKSGFYTYNPLLVGLSIGYLFKLNLLTTFFTITAGILAFVTTLALFNIFSYYLRLPVLSVPFVLVSSIAYLASSKYANLFVNSLYPHSFLKFMENKVPLWFAGLTKSLGAIFFSPHIISGLFFLLVLLFTSRILLFLAILGYLEGTFIVGIMKGSFYQAFYDINAFNFALIAMAIGGVFLIPSPKSYFTAMTAIAVSPFLLESAKTFWSIYGLPVFTLPFNIITLSFVYVLGLVGYPYLTKIYQGTPEKTLDYYLSHLFRFKGTERTLTLPFSGKWTIWQGINGKWTHKGPWRYAIDFVITDEKKQTYKGHGNSLEDYYCFKKPILSPTRGRVIKVTNNVPDNPPGVTDKERIWGNMVIIYDDRGFYVVIAHFLQDSIKVKEGEWVERGQMLGLCGNSGYSPQPHIHIHVQLTPKLPAPTVPFSFVQYFTQNHTKPVYRANCLPKEGEQVIPLYTDKALDIK</sequence>
<keyword evidence="3" id="KW-1003">Cell membrane</keyword>
<comment type="subcellular location">
    <subcellularLocation>
        <location evidence="1">Cell membrane</location>
        <topology evidence="1">Multi-pass membrane protein</topology>
    </subcellularLocation>
</comment>
<protein>
    <submittedName>
        <fullName evidence="9">Peptidase M23</fullName>
    </submittedName>
</protein>
<feature type="transmembrane region" description="Helical" evidence="7">
    <location>
        <begin position="12"/>
        <end position="34"/>
    </location>
</feature>
<proteinExistence type="inferred from homology"/>
<evidence type="ECO:0000256" key="6">
    <source>
        <dbReference type="ARBA" id="ARBA00023136"/>
    </source>
</evidence>
<keyword evidence="5 7" id="KW-1133">Transmembrane helix</keyword>
<dbReference type="Pfam" id="PF01551">
    <property type="entry name" value="Peptidase_M23"/>
    <property type="match status" value="1"/>
</dbReference>
<gene>
    <name evidence="9" type="ORF">ENF30_00870</name>
</gene>
<dbReference type="InterPro" id="IPR029020">
    <property type="entry name" value="Ammonium/urea_transptr"/>
</dbReference>
<organism evidence="9">
    <name type="scientific">Desulfofervidus auxilii</name>
    <dbReference type="NCBI Taxonomy" id="1621989"/>
    <lineage>
        <taxon>Bacteria</taxon>
        <taxon>Pseudomonadati</taxon>
        <taxon>Thermodesulfobacteriota</taxon>
        <taxon>Candidatus Desulfofervidia</taxon>
        <taxon>Candidatus Desulfofervidales</taxon>
        <taxon>Candidatus Desulfofervidaceae</taxon>
        <taxon>Candidatus Desulfofervidus</taxon>
    </lineage>
</organism>
<evidence type="ECO:0000256" key="4">
    <source>
        <dbReference type="ARBA" id="ARBA00022692"/>
    </source>
</evidence>
<keyword evidence="6 7" id="KW-0472">Membrane</keyword>
<dbReference type="InterPro" id="IPR011055">
    <property type="entry name" value="Dup_hybrid_motif"/>
</dbReference>
<dbReference type="AlphaFoldDB" id="A0A7V0NE89"/>
<evidence type="ECO:0000256" key="3">
    <source>
        <dbReference type="ARBA" id="ARBA00022475"/>
    </source>
</evidence>
<dbReference type="Proteomes" id="UP000885706">
    <property type="component" value="Unassembled WGS sequence"/>
</dbReference>
<dbReference type="InterPro" id="IPR016047">
    <property type="entry name" value="M23ase_b-sheet_dom"/>
</dbReference>
<feature type="transmembrane region" description="Helical" evidence="7">
    <location>
        <begin position="40"/>
        <end position="58"/>
    </location>
</feature>
<feature type="transmembrane region" description="Helical" evidence="7">
    <location>
        <begin position="117"/>
        <end position="139"/>
    </location>
</feature>
<feature type="non-terminal residue" evidence="9">
    <location>
        <position position="524"/>
    </location>
</feature>
<evidence type="ECO:0000313" key="9">
    <source>
        <dbReference type="EMBL" id="HDD35330.1"/>
    </source>
</evidence>
<dbReference type="Gene3D" id="1.10.3430.10">
    <property type="entry name" value="Ammonium transporter AmtB like domains"/>
    <property type="match status" value="1"/>
</dbReference>
<dbReference type="InterPro" id="IPR004937">
    <property type="entry name" value="Urea_transporter"/>
</dbReference>
<dbReference type="Gene3D" id="2.70.70.10">
    <property type="entry name" value="Glucose Permease (Domain IIA)"/>
    <property type="match status" value="1"/>
</dbReference>